<dbReference type="PANTHER" id="PTHR11603:SF147">
    <property type="entry name" value="MEMBRANE PROTEIN"/>
    <property type="match status" value="1"/>
</dbReference>
<accession>A0A1F5G9P3</accession>
<dbReference type="GO" id="GO:0016787">
    <property type="term" value="F:hydrolase activity"/>
    <property type="evidence" value="ECO:0007669"/>
    <property type="project" value="UniProtKB-KW"/>
</dbReference>
<dbReference type="InterPro" id="IPR029060">
    <property type="entry name" value="PIN-like_dom_sf"/>
</dbReference>
<feature type="transmembrane region" description="Helical" evidence="5">
    <location>
        <begin position="35"/>
        <end position="54"/>
    </location>
</feature>
<keyword evidence="5" id="KW-0812">Transmembrane</keyword>
<sequence length="296" mass="31879">MKLKIFLRPALTIVFGFFGAFIARSGTPPAIFAVTGEYFVFVAFIAFAILGFILPDIIELAGKAGIAVLAKQISEKLPTSPTSRLSVPKITLRRNRKNATYDNPLILDTSALIDGRIAEAGKTGFLYGTFLVIPSVISELQRLADSADDGKRARGRHGLDTLTELQKHKKLKVVVLSSEPKDDKVDDRLISQAKKVGGKLVTVDFNLNKVGKVKGVEILNINELTNAVKTPVLPGEMLSIRVTSLGKEKGQGVGYLGDGTMVVVEGGSNLKGEKVKVKVHRVLQTAAGQMIFGKPI</sequence>
<evidence type="ECO:0000256" key="2">
    <source>
        <dbReference type="ARBA" id="ARBA00022722"/>
    </source>
</evidence>
<dbReference type="SMART" id="SM00670">
    <property type="entry name" value="PINc"/>
    <property type="match status" value="1"/>
</dbReference>
<name>A0A1F5G9P3_9BACT</name>
<comment type="caution">
    <text evidence="7">The sequence shown here is derived from an EMBL/GenBank/DDBJ whole genome shotgun (WGS) entry which is preliminary data.</text>
</comment>
<keyword evidence="4" id="KW-0460">Magnesium</keyword>
<protein>
    <recommendedName>
        <fullName evidence="6">TRAM domain-containing protein</fullName>
    </recommendedName>
</protein>
<dbReference type="Proteomes" id="UP000177369">
    <property type="component" value="Unassembled WGS sequence"/>
</dbReference>
<keyword evidence="2" id="KW-0540">Nuclease</keyword>
<keyword evidence="5" id="KW-0472">Membrane</keyword>
<evidence type="ECO:0000256" key="3">
    <source>
        <dbReference type="ARBA" id="ARBA00022801"/>
    </source>
</evidence>
<proteinExistence type="predicted"/>
<dbReference type="CDD" id="cd09877">
    <property type="entry name" value="PIN_YacL-like"/>
    <property type="match status" value="1"/>
</dbReference>
<organism evidence="7 8">
    <name type="scientific">Candidatus Curtissbacteria bacterium RIFCSPHIGHO2_02_FULL_40_16b</name>
    <dbReference type="NCBI Taxonomy" id="1797714"/>
    <lineage>
        <taxon>Bacteria</taxon>
        <taxon>Candidatus Curtissiibacteriota</taxon>
    </lineage>
</organism>
<evidence type="ECO:0000259" key="6">
    <source>
        <dbReference type="PROSITE" id="PS50926"/>
    </source>
</evidence>
<evidence type="ECO:0000256" key="4">
    <source>
        <dbReference type="ARBA" id="ARBA00022842"/>
    </source>
</evidence>
<dbReference type="GO" id="GO:0004518">
    <property type="term" value="F:nuclease activity"/>
    <property type="evidence" value="ECO:0007669"/>
    <property type="project" value="UniProtKB-KW"/>
</dbReference>
<dbReference type="InterPro" id="IPR002792">
    <property type="entry name" value="TRAM_dom"/>
</dbReference>
<dbReference type="Gene3D" id="3.40.50.1010">
    <property type="entry name" value="5'-nuclease"/>
    <property type="match status" value="1"/>
</dbReference>
<dbReference type="PROSITE" id="PS50926">
    <property type="entry name" value="TRAM"/>
    <property type="match status" value="1"/>
</dbReference>
<dbReference type="Gene3D" id="2.40.50.140">
    <property type="entry name" value="Nucleic acid-binding proteins"/>
    <property type="match status" value="1"/>
</dbReference>
<dbReference type="InterPro" id="IPR002716">
    <property type="entry name" value="PIN_dom"/>
</dbReference>
<reference evidence="7 8" key="1">
    <citation type="journal article" date="2016" name="Nat. Commun.">
        <title>Thousands of microbial genomes shed light on interconnected biogeochemical processes in an aquifer system.</title>
        <authorList>
            <person name="Anantharaman K."/>
            <person name="Brown C.T."/>
            <person name="Hug L.A."/>
            <person name="Sharon I."/>
            <person name="Castelle C.J."/>
            <person name="Probst A.J."/>
            <person name="Thomas B.C."/>
            <person name="Singh A."/>
            <person name="Wilkins M.J."/>
            <person name="Karaoz U."/>
            <person name="Brodie E.L."/>
            <person name="Williams K.H."/>
            <person name="Hubbard S.S."/>
            <person name="Banfield J.F."/>
        </authorList>
    </citation>
    <scope>NUCLEOTIDE SEQUENCE [LARGE SCALE GENOMIC DNA]</scope>
</reference>
<gene>
    <name evidence="7" type="ORF">A3D04_03190</name>
</gene>
<dbReference type="InterPro" id="IPR012340">
    <property type="entry name" value="NA-bd_OB-fold"/>
</dbReference>
<evidence type="ECO:0000256" key="5">
    <source>
        <dbReference type="SAM" id="Phobius"/>
    </source>
</evidence>
<dbReference type="AlphaFoldDB" id="A0A1F5G9P3"/>
<evidence type="ECO:0000313" key="7">
    <source>
        <dbReference type="EMBL" id="OGD88557.1"/>
    </source>
</evidence>
<evidence type="ECO:0000256" key="1">
    <source>
        <dbReference type="ARBA" id="ARBA00001946"/>
    </source>
</evidence>
<dbReference type="InterPro" id="IPR052041">
    <property type="entry name" value="Nucleic_acid_metab_PIN/TRAM"/>
</dbReference>
<keyword evidence="5" id="KW-1133">Transmembrane helix</keyword>
<dbReference type="PANTHER" id="PTHR11603">
    <property type="entry name" value="AAA FAMILY ATPASE"/>
    <property type="match status" value="1"/>
</dbReference>
<dbReference type="SUPFAM" id="SSF88723">
    <property type="entry name" value="PIN domain-like"/>
    <property type="match status" value="1"/>
</dbReference>
<evidence type="ECO:0000313" key="8">
    <source>
        <dbReference type="Proteomes" id="UP000177369"/>
    </source>
</evidence>
<feature type="domain" description="TRAM" evidence="6">
    <location>
        <begin position="231"/>
        <end position="292"/>
    </location>
</feature>
<keyword evidence="3" id="KW-0378">Hydrolase</keyword>
<dbReference type="STRING" id="1797714.A3D04_03190"/>
<comment type="cofactor">
    <cofactor evidence="1">
        <name>Mg(2+)</name>
        <dbReference type="ChEBI" id="CHEBI:18420"/>
    </cofactor>
</comment>
<dbReference type="Pfam" id="PF01938">
    <property type="entry name" value="TRAM"/>
    <property type="match status" value="1"/>
</dbReference>
<dbReference type="EMBL" id="MFBD01000024">
    <property type="protein sequence ID" value="OGD88557.1"/>
    <property type="molecule type" value="Genomic_DNA"/>
</dbReference>